<dbReference type="EMBL" id="JACHIG010000012">
    <property type="protein sequence ID" value="MBB5034993.1"/>
    <property type="molecule type" value="Genomic_DNA"/>
</dbReference>
<keyword evidence="1" id="KW-1133">Transmembrane helix</keyword>
<evidence type="ECO:0000256" key="1">
    <source>
        <dbReference type="SAM" id="Phobius"/>
    </source>
</evidence>
<keyword evidence="4" id="KW-1185">Reference proteome</keyword>
<evidence type="ECO:0000313" key="4">
    <source>
        <dbReference type="Proteomes" id="UP000590740"/>
    </source>
</evidence>
<dbReference type="PANTHER" id="PTHR35102">
    <property type="entry name" value="E3 UBIQUITIN-PROTEIN LIGASE"/>
    <property type="match status" value="1"/>
</dbReference>
<dbReference type="Proteomes" id="UP000590740">
    <property type="component" value="Unassembled WGS sequence"/>
</dbReference>
<protein>
    <recommendedName>
        <fullName evidence="2">DUF2062 domain-containing protein</fullName>
    </recommendedName>
</protein>
<feature type="transmembrane region" description="Helical" evidence="1">
    <location>
        <begin position="128"/>
        <end position="150"/>
    </location>
</feature>
<accession>A0A7W7YF30</accession>
<proteinExistence type="predicted"/>
<evidence type="ECO:0000313" key="3">
    <source>
        <dbReference type="EMBL" id="MBB5034993.1"/>
    </source>
</evidence>
<organism evidence="3 4">
    <name type="scientific">Prosthecobacter vanneervenii</name>
    <dbReference type="NCBI Taxonomy" id="48466"/>
    <lineage>
        <taxon>Bacteria</taxon>
        <taxon>Pseudomonadati</taxon>
        <taxon>Verrucomicrobiota</taxon>
        <taxon>Verrucomicrobiia</taxon>
        <taxon>Verrucomicrobiales</taxon>
        <taxon>Verrucomicrobiaceae</taxon>
        <taxon>Prosthecobacter</taxon>
    </lineage>
</organism>
<dbReference type="RefSeq" id="WP_184343329.1">
    <property type="nucleotide sequence ID" value="NZ_JACHIG010000012.1"/>
</dbReference>
<reference evidence="3 4" key="1">
    <citation type="submission" date="2020-08" db="EMBL/GenBank/DDBJ databases">
        <title>Genomic Encyclopedia of Type Strains, Phase IV (KMG-IV): sequencing the most valuable type-strain genomes for metagenomic binning, comparative biology and taxonomic classification.</title>
        <authorList>
            <person name="Goeker M."/>
        </authorList>
    </citation>
    <scope>NUCLEOTIDE SEQUENCE [LARGE SCALE GENOMIC DNA]</scope>
    <source>
        <strain evidence="3 4">DSM 12252</strain>
    </source>
</reference>
<dbReference type="Pfam" id="PF09835">
    <property type="entry name" value="DUF2062"/>
    <property type="match status" value="1"/>
</dbReference>
<dbReference type="PANTHER" id="PTHR35102:SF1">
    <property type="entry name" value="E3 UBIQUITIN-PROTEIN LIGASE"/>
    <property type="match status" value="1"/>
</dbReference>
<keyword evidence="1" id="KW-0472">Membrane</keyword>
<dbReference type="AlphaFoldDB" id="A0A7W7YF30"/>
<sequence>MTDATPSPSKESLWRRWVVKPVSAQLAQGTSPAKISQAIAFGVATGVFPLLGTTALLALGVGMLLKLNQPVLHVFRELVYPVQLATILIFMRTGEDLFGAAHVPLSIPMMMERFFADPMQFLAEFGMIGLYGVVVWLLLAPLLIAAVYFISRPFVDKLHKHIRFPNHDA</sequence>
<evidence type="ECO:0000259" key="2">
    <source>
        <dbReference type="Pfam" id="PF09835"/>
    </source>
</evidence>
<name>A0A7W7YF30_9BACT</name>
<feature type="domain" description="DUF2062" evidence="2">
    <location>
        <begin position="26"/>
        <end position="161"/>
    </location>
</feature>
<keyword evidence="1" id="KW-0812">Transmembrane</keyword>
<feature type="transmembrane region" description="Helical" evidence="1">
    <location>
        <begin position="38"/>
        <end position="65"/>
    </location>
</feature>
<dbReference type="InterPro" id="IPR018639">
    <property type="entry name" value="DUF2062"/>
</dbReference>
<comment type="caution">
    <text evidence="3">The sequence shown here is derived from an EMBL/GenBank/DDBJ whole genome shotgun (WGS) entry which is preliminary data.</text>
</comment>
<gene>
    <name evidence="3" type="ORF">HNQ65_004601</name>
</gene>